<dbReference type="EMBL" id="JAGISH010000023">
    <property type="protein sequence ID" value="MBP0485101.1"/>
    <property type="molecule type" value="Genomic_DNA"/>
</dbReference>
<dbReference type="GO" id="GO:0015074">
    <property type="term" value="P:DNA integration"/>
    <property type="evidence" value="ECO:0007669"/>
    <property type="project" value="InterPro"/>
</dbReference>
<keyword evidence="3" id="KW-1185">Reference proteome</keyword>
<dbReference type="InterPro" id="IPR036397">
    <property type="entry name" value="RNaseH_sf"/>
</dbReference>
<sequence length="112" mass="12914">MFHWHFTDAILRKTRFIRRLMLANGPAYRMLDIIGEYTRGVLMIRLERNSVVVVDGLSNPFILRGPHAYIRSDNGPEFRAIKVREWIEAVGAKTACIEPGSPRENGYLSQRL</sequence>
<dbReference type="Gene3D" id="3.30.420.10">
    <property type="entry name" value="Ribonuclease H-like superfamily/Ribonuclease H"/>
    <property type="match status" value="1"/>
</dbReference>
<evidence type="ECO:0000259" key="1">
    <source>
        <dbReference type="PROSITE" id="PS50994"/>
    </source>
</evidence>
<name>A0A940MUH0_9RHOB</name>
<dbReference type="InterPro" id="IPR001584">
    <property type="entry name" value="Integrase_cat-core"/>
</dbReference>
<reference evidence="2" key="1">
    <citation type="submission" date="2021-03" db="EMBL/GenBank/DDBJ databases">
        <title>Sagittula salina sp. nov. strain M10.9X isolated from the marine waste.</title>
        <authorList>
            <person name="Satari L."/>
            <person name="Molina-Menor E."/>
            <person name="Vidal-Verdu A."/>
            <person name="Pascual J."/>
            <person name="Pereto J."/>
            <person name="Porcar M."/>
        </authorList>
    </citation>
    <scope>NUCLEOTIDE SEQUENCE</scope>
    <source>
        <strain evidence="2">M10.9X</strain>
    </source>
</reference>
<protein>
    <recommendedName>
        <fullName evidence="1">Integrase catalytic domain-containing protein</fullName>
    </recommendedName>
</protein>
<dbReference type="AlphaFoldDB" id="A0A940MUH0"/>
<dbReference type="Proteomes" id="UP000675940">
    <property type="component" value="Unassembled WGS sequence"/>
</dbReference>
<gene>
    <name evidence="2" type="ORF">J5474_21745</name>
</gene>
<dbReference type="PROSITE" id="PS50994">
    <property type="entry name" value="INTEGRASE"/>
    <property type="match status" value="1"/>
</dbReference>
<dbReference type="Pfam" id="PF00665">
    <property type="entry name" value="rve"/>
    <property type="match status" value="1"/>
</dbReference>
<feature type="domain" description="Integrase catalytic" evidence="1">
    <location>
        <begin position="1"/>
        <end position="112"/>
    </location>
</feature>
<evidence type="ECO:0000313" key="3">
    <source>
        <dbReference type="Proteomes" id="UP000675940"/>
    </source>
</evidence>
<organism evidence="2 3">
    <name type="scientific">Sagittula salina</name>
    <dbReference type="NCBI Taxonomy" id="2820268"/>
    <lineage>
        <taxon>Bacteria</taxon>
        <taxon>Pseudomonadati</taxon>
        <taxon>Pseudomonadota</taxon>
        <taxon>Alphaproteobacteria</taxon>
        <taxon>Rhodobacterales</taxon>
        <taxon>Roseobacteraceae</taxon>
        <taxon>Sagittula</taxon>
    </lineage>
</organism>
<evidence type="ECO:0000313" key="2">
    <source>
        <dbReference type="EMBL" id="MBP0485101.1"/>
    </source>
</evidence>
<accession>A0A940MUH0</accession>
<dbReference type="GO" id="GO:0003676">
    <property type="term" value="F:nucleic acid binding"/>
    <property type="evidence" value="ECO:0007669"/>
    <property type="project" value="InterPro"/>
</dbReference>
<dbReference type="SUPFAM" id="SSF53098">
    <property type="entry name" value="Ribonuclease H-like"/>
    <property type="match status" value="1"/>
</dbReference>
<dbReference type="InterPro" id="IPR012337">
    <property type="entry name" value="RNaseH-like_sf"/>
</dbReference>
<comment type="caution">
    <text evidence="2">The sequence shown here is derived from an EMBL/GenBank/DDBJ whole genome shotgun (WGS) entry which is preliminary data.</text>
</comment>
<proteinExistence type="predicted"/>